<dbReference type="EMBL" id="HBGW01037398">
    <property type="protein sequence ID" value="CAD9561444.1"/>
    <property type="molecule type" value="Transcribed_RNA"/>
</dbReference>
<sequence>MGCVAAKAQQPRAPAALAAPTAPVAPETAGPAAQEQAKVLAQAQTQAQGPAQATAPTLLPHAAAPHEAIEVVIEDADTRVSCCQCTTRLVAQAQAQAHVG</sequence>
<dbReference type="AlphaFoldDB" id="A0A7S2NUM2"/>
<evidence type="ECO:0000313" key="2">
    <source>
        <dbReference type="EMBL" id="CAD9561444.1"/>
    </source>
</evidence>
<name>A0A7S2NUM2_9DINO</name>
<gene>
    <name evidence="2" type="ORF">BRAN1462_LOCUS23652</name>
</gene>
<feature type="compositionally biased region" description="Low complexity" evidence="1">
    <location>
        <begin position="1"/>
        <end position="33"/>
    </location>
</feature>
<accession>A0A7S2NUM2</accession>
<feature type="compositionally biased region" description="Low complexity" evidence="1">
    <location>
        <begin position="41"/>
        <end position="55"/>
    </location>
</feature>
<evidence type="ECO:0000256" key="1">
    <source>
        <dbReference type="SAM" id="MobiDB-lite"/>
    </source>
</evidence>
<reference evidence="2" key="1">
    <citation type="submission" date="2021-01" db="EMBL/GenBank/DDBJ databases">
        <authorList>
            <person name="Corre E."/>
            <person name="Pelletier E."/>
            <person name="Niang G."/>
            <person name="Scheremetjew M."/>
            <person name="Finn R."/>
            <person name="Kale V."/>
            <person name="Holt S."/>
            <person name="Cochrane G."/>
            <person name="Meng A."/>
            <person name="Brown T."/>
            <person name="Cohen L."/>
        </authorList>
    </citation>
    <scope>NUCLEOTIDE SEQUENCE</scope>
    <source>
        <strain evidence="2">RCC3387</strain>
    </source>
</reference>
<proteinExistence type="predicted"/>
<feature type="region of interest" description="Disordered" evidence="1">
    <location>
        <begin position="1"/>
        <end position="55"/>
    </location>
</feature>
<protein>
    <submittedName>
        <fullName evidence="2">Uncharacterized protein</fullName>
    </submittedName>
</protein>
<organism evidence="2">
    <name type="scientific">Zooxanthella nutricula</name>
    <dbReference type="NCBI Taxonomy" id="1333877"/>
    <lineage>
        <taxon>Eukaryota</taxon>
        <taxon>Sar</taxon>
        <taxon>Alveolata</taxon>
        <taxon>Dinophyceae</taxon>
        <taxon>Peridiniales</taxon>
        <taxon>Peridiniales incertae sedis</taxon>
        <taxon>Zooxanthella</taxon>
    </lineage>
</organism>